<name>A0A0B2AGW0_9MICC</name>
<dbReference type="Proteomes" id="UP000030982">
    <property type="component" value="Unassembled WGS sequence"/>
</dbReference>
<keyword evidence="5" id="KW-1185">Reference proteome</keyword>
<dbReference type="Pfam" id="PF00106">
    <property type="entry name" value="adh_short"/>
    <property type="match status" value="1"/>
</dbReference>
<accession>A0A0B2AGW0</accession>
<keyword evidence="2" id="KW-0560">Oxidoreductase</keyword>
<dbReference type="EMBL" id="JTDL01000146">
    <property type="protein sequence ID" value="KHL00963.1"/>
    <property type="molecule type" value="Genomic_DNA"/>
</dbReference>
<dbReference type="PRINTS" id="PR00080">
    <property type="entry name" value="SDRFAMILY"/>
</dbReference>
<dbReference type="PANTHER" id="PTHR44196">
    <property type="entry name" value="DEHYDROGENASE/REDUCTASE SDR FAMILY MEMBER 7B"/>
    <property type="match status" value="1"/>
</dbReference>
<organism evidence="4 5">
    <name type="scientific">Sinomonas humi</name>
    <dbReference type="NCBI Taxonomy" id="1338436"/>
    <lineage>
        <taxon>Bacteria</taxon>
        <taxon>Bacillati</taxon>
        <taxon>Actinomycetota</taxon>
        <taxon>Actinomycetes</taxon>
        <taxon>Micrococcales</taxon>
        <taxon>Micrococcaceae</taxon>
        <taxon>Sinomonas</taxon>
    </lineage>
</organism>
<dbReference type="SUPFAM" id="SSF51735">
    <property type="entry name" value="NAD(P)-binding Rossmann-fold domains"/>
    <property type="match status" value="1"/>
</dbReference>
<dbReference type="GO" id="GO:0016491">
    <property type="term" value="F:oxidoreductase activity"/>
    <property type="evidence" value="ECO:0007669"/>
    <property type="project" value="UniProtKB-KW"/>
</dbReference>
<comment type="caution">
    <text evidence="4">The sequence shown here is derived from an EMBL/GenBank/DDBJ whole genome shotgun (WGS) entry which is preliminary data.</text>
</comment>
<dbReference type="PRINTS" id="PR00081">
    <property type="entry name" value="GDHRDH"/>
</dbReference>
<dbReference type="AlphaFoldDB" id="A0A0B2AGW0"/>
<dbReference type="STRING" id="1338436.LK10_18395"/>
<evidence type="ECO:0000256" key="1">
    <source>
        <dbReference type="ARBA" id="ARBA00006484"/>
    </source>
</evidence>
<dbReference type="PROSITE" id="PS51257">
    <property type="entry name" value="PROKAR_LIPOPROTEIN"/>
    <property type="match status" value="1"/>
</dbReference>
<evidence type="ECO:0000256" key="2">
    <source>
        <dbReference type="ARBA" id="ARBA00023002"/>
    </source>
</evidence>
<dbReference type="InterPro" id="IPR036291">
    <property type="entry name" value="NAD(P)-bd_dom_sf"/>
</dbReference>
<evidence type="ECO:0008006" key="6">
    <source>
        <dbReference type="Google" id="ProtNLM"/>
    </source>
</evidence>
<protein>
    <recommendedName>
        <fullName evidence="6">Short-chain dehydrogenase</fullName>
    </recommendedName>
</protein>
<evidence type="ECO:0000313" key="5">
    <source>
        <dbReference type="Proteomes" id="UP000030982"/>
    </source>
</evidence>
<dbReference type="PANTHER" id="PTHR44196:SF1">
    <property type="entry name" value="DEHYDROGENASE_REDUCTASE SDR FAMILY MEMBER 7B"/>
    <property type="match status" value="1"/>
</dbReference>
<gene>
    <name evidence="4" type="ORF">LK10_18395</name>
</gene>
<evidence type="ECO:0000256" key="3">
    <source>
        <dbReference type="RuleBase" id="RU000363"/>
    </source>
</evidence>
<dbReference type="Gene3D" id="3.40.50.720">
    <property type="entry name" value="NAD(P)-binding Rossmann-like Domain"/>
    <property type="match status" value="1"/>
</dbReference>
<evidence type="ECO:0000313" key="4">
    <source>
        <dbReference type="EMBL" id="KHL00963.1"/>
    </source>
</evidence>
<dbReference type="GO" id="GO:0016020">
    <property type="term" value="C:membrane"/>
    <property type="evidence" value="ECO:0007669"/>
    <property type="project" value="TreeGrafter"/>
</dbReference>
<dbReference type="OrthoDB" id="151996at2"/>
<dbReference type="InterPro" id="IPR002347">
    <property type="entry name" value="SDR_fam"/>
</dbReference>
<proteinExistence type="inferred from homology"/>
<dbReference type="InterPro" id="IPR020904">
    <property type="entry name" value="Sc_DH/Rdtase_CS"/>
</dbReference>
<reference evidence="4 5" key="1">
    <citation type="submission" date="2014-09" db="EMBL/GenBank/DDBJ databases">
        <title>Genome sequence of Sinomonas sp. MUSC 117.</title>
        <authorList>
            <person name="Lee L.-H."/>
        </authorList>
    </citation>
    <scope>NUCLEOTIDE SEQUENCE [LARGE SCALE GENOMIC DNA]</scope>
    <source>
        <strain evidence="4 5">MUSC 117</strain>
    </source>
</reference>
<comment type="similarity">
    <text evidence="1 3">Belongs to the short-chain dehydrogenases/reductases (SDR) family.</text>
</comment>
<dbReference type="PROSITE" id="PS00061">
    <property type="entry name" value="ADH_SHORT"/>
    <property type="match status" value="1"/>
</dbReference>
<sequence>MRLGGSRALVTGASSGIGRAIALALSAAGCETLLTGRDGERLAEVAAETGGRTVLADLSERNGLSRVIEAATSFPVPDLLIHAAGIGRFARVAERADAALDADAADDGADDGGAGDNSAIDDDGALLAINYLAPVRLTRALLPAMLSRGSGRLVFVGSIAGLLGVAGESEYAASKAALGTFAASLQAELSGTGVGVTTLIPGVVDTPFFERRGVAYGRRFPRPVPADRVATALLGALEREHAQVVVPGWLRVPIALQACSPQVYARLAGRWG</sequence>